<comment type="subcellular location">
    <subcellularLocation>
        <location evidence="1">Cytoplasmic vesicle membrane</location>
        <topology evidence="1">Peripheral membrane protein</topology>
        <orientation evidence="1">Cytoplasmic side</orientation>
    </subcellularLocation>
    <subcellularLocation>
        <location evidence="2">Membrane</location>
        <location evidence="2">Coated pit</location>
        <topology evidence="2">Peripheral membrane protein</topology>
        <orientation evidence="2">Cytoplasmic side</orientation>
    </subcellularLocation>
</comment>
<dbReference type="InterPro" id="IPR000048">
    <property type="entry name" value="IQ_motif_EF-hand-BS"/>
</dbReference>
<dbReference type="InterPro" id="IPR036103">
    <property type="entry name" value="MYSc_Myo5"/>
</dbReference>
<feature type="region of interest" description="Actin-binding" evidence="14">
    <location>
        <begin position="2339"/>
        <end position="2361"/>
    </location>
</feature>
<evidence type="ECO:0000256" key="3">
    <source>
        <dbReference type="ARBA" id="ARBA00008314"/>
    </source>
</evidence>
<dbReference type="InterPro" id="IPR027417">
    <property type="entry name" value="P-loop_NTPase"/>
</dbReference>
<evidence type="ECO:0000256" key="15">
    <source>
        <dbReference type="PROSITE-ProRule" id="PRU01006"/>
    </source>
</evidence>
<comment type="similarity">
    <text evidence="4">Belongs to the clathrin heavy chain family.</text>
</comment>
<evidence type="ECO:0000313" key="21">
    <source>
        <dbReference type="Proteomes" id="UP000306954"/>
    </source>
</evidence>
<dbReference type="InterPro" id="IPR055358">
    <property type="entry name" value="CHCR"/>
</dbReference>
<feature type="repeat" description="CHCR" evidence="15">
    <location>
        <begin position="1135"/>
        <end position="1276"/>
    </location>
</feature>
<dbReference type="FunFam" id="2.130.10.110:FF:000003">
    <property type="entry name" value="Clathrin heavy chain"/>
    <property type="match status" value="1"/>
</dbReference>
<evidence type="ECO:0000259" key="19">
    <source>
        <dbReference type="PROSITE" id="PS51456"/>
    </source>
</evidence>
<feature type="repeat" description="CHCR" evidence="15">
    <location>
        <begin position="986"/>
        <end position="1131"/>
    </location>
</feature>
<dbReference type="Pfam" id="PF09268">
    <property type="entry name" value="Clathrin-link"/>
    <property type="match status" value="1"/>
</dbReference>
<dbReference type="InterPro" id="IPR016024">
    <property type="entry name" value="ARM-type_fold"/>
</dbReference>
<dbReference type="Proteomes" id="UP000306954">
    <property type="component" value="Unassembled WGS sequence"/>
</dbReference>
<dbReference type="SUPFAM" id="SSF52540">
    <property type="entry name" value="P-loop containing nucleoside triphosphate hydrolases"/>
    <property type="match status" value="1"/>
</dbReference>
<dbReference type="InterPro" id="IPR000547">
    <property type="entry name" value="Clathrin_H-chain/VPS_repeat"/>
</dbReference>
<gene>
    <name evidence="20" type="ORF">E3P90_02455</name>
</gene>
<feature type="region of interest" description="Disordered" evidence="17">
    <location>
        <begin position="1623"/>
        <end position="1644"/>
    </location>
</feature>
<comment type="similarity">
    <text evidence="3 14">Belongs to the TRAFAC class myosin-kinesin ATPase superfamily. Myosin family.</text>
</comment>
<dbReference type="Gene3D" id="1.25.40.10">
    <property type="entry name" value="Tetratricopeptide repeat domain"/>
    <property type="match status" value="4"/>
</dbReference>
<evidence type="ECO:0000256" key="7">
    <source>
        <dbReference type="ARBA" id="ARBA00022840"/>
    </source>
</evidence>
<evidence type="ECO:0000256" key="5">
    <source>
        <dbReference type="ARBA" id="ARBA00022737"/>
    </source>
</evidence>
<feature type="repeat" description="CHCR" evidence="15">
    <location>
        <begin position="544"/>
        <end position="690"/>
    </location>
</feature>
<keyword evidence="13" id="KW-0968">Cytoplasmic vesicle</keyword>
<keyword evidence="8 14" id="KW-0518">Myosin</keyword>
<evidence type="ECO:0000256" key="11">
    <source>
        <dbReference type="ARBA" id="ARBA00023176"/>
    </source>
</evidence>
<dbReference type="Pfam" id="PF13838">
    <property type="entry name" value="Clathrin_H_link"/>
    <property type="match status" value="1"/>
</dbReference>
<dbReference type="InterPro" id="IPR046943">
    <property type="entry name" value="Fungal_Myo2/2A_CBD"/>
</dbReference>
<dbReference type="PRINTS" id="PR00193">
    <property type="entry name" value="MYOSINHEAVY"/>
</dbReference>
<dbReference type="PROSITE" id="PS51456">
    <property type="entry name" value="MYOSIN_MOTOR"/>
    <property type="match status" value="1"/>
</dbReference>
<dbReference type="GO" id="GO:0006895">
    <property type="term" value="P:Golgi to endosome transport"/>
    <property type="evidence" value="ECO:0007669"/>
    <property type="project" value="TreeGrafter"/>
</dbReference>
<dbReference type="Gene3D" id="3.30.70.1590">
    <property type="match status" value="1"/>
</dbReference>
<feature type="repeat" description="CHCR" evidence="15">
    <location>
        <begin position="693"/>
        <end position="835"/>
    </location>
</feature>
<dbReference type="GO" id="GO:0016459">
    <property type="term" value="C:myosin complex"/>
    <property type="evidence" value="ECO:0007669"/>
    <property type="project" value="UniProtKB-KW"/>
</dbReference>
<dbReference type="Gene3D" id="3.40.850.10">
    <property type="entry name" value="Kinesin motor domain"/>
    <property type="match status" value="1"/>
</dbReference>
<dbReference type="CDD" id="cd15480">
    <property type="entry name" value="fMyo2p_CBD"/>
    <property type="match status" value="1"/>
</dbReference>
<dbReference type="GO" id="GO:0032051">
    <property type="term" value="F:clathrin light chain binding"/>
    <property type="evidence" value="ECO:0007669"/>
    <property type="project" value="TreeGrafter"/>
</dbReference>
<dbReference type="Gene3D" id="1.20.120.720">
    <property type="entry name" value="Myosin VI head, motor domain, U50 subdomain"/>
    <property type="match status" value="1"/>
</dbReference>
<dbReference type="Gene3D" id="1.20.5.190">
    <property type="match status" value="2"/>
</dbReference>
<dbReference type="GO" id="GO:0030479">
    <property type="term" value="C:actin cortical patch"/>
    <property type="evidence" value="ECO:0007669"/>
    <property type="project" value="TreeGrafter"/>
</dbReference>
<dbReference type="Pfam" id="PF00063">
    <property type="entry name" value="Myosin_head"/>
    <property type="match status" value="1"/>
</dbReference>
<dbReference type="FunFam" id="1.25.40.10:FF:000002">
    <property type="entry name" value="Clathrin heavy chain"/>
    <property type="match status" value="1"/>
</dbReference>
<feature type="binding site" evidence="14">
    <location>
        <begin position="1861"/>
        <end position="1868"/>
    </location>
    <ligand>
        <name>ATP</name>
        <dbReference type="ChEBI" id="CHEBI:30616"/>
    </ligand>
</feature>
<dbReference type="Gene3D" id="2.130.10.110">
    <property type="entry name" value="Clathrin heavy-chain terminal domain"/>
    <property type="match status" value="1"/>
</dbReference>
<keyword evidence="7 14" id="KW-0067">ATP-binding</keyword>
<keyword evidence="6 14" id="KW-0547">Nucleotide-binding</keyword>
<evidence type="ECO:0000256" key="4">
    <source>
        <dbReference type="ARBA" id="ARBA00009535"/>
    </source>
</evidence>
<dbReference type="GO" id="GO:0071439">
    <property type="term" value="C:clathrin complex"/>
    <property type="evidence" value="ECO:0007669"/>
    <property type="project" value="TreeGrafter"/>
</dbReference>
<keyword evidence="9" id="KW-0472">Membrane</keyword>
<keyword evidence="10 14" id="KW-0505">Motor protein</keyword>
<feature type="region of interest" description="Disordered" evidence="17">
    <location>
        <begin position="2801"/>
        <end position="2862"/>
    </location>
</feature>
<feature type="repeat" description="CHCR" evidence="15">
    <location>
        <begin position="840"/>
        <end position="979"/>
    </location>
</feature>
<dbReference type="FunFam" id="1.25.40.10:FF:000082">
    <property type="entry name" value="Clathrin heavy chain"/>
    <property type="match status" value="1"/>
</dbReference>
<dbReference type="SMART" id="SM01132">
    <property type="entry name" value="DIL"/>
    <property type="match status" value="1"/>
</dbReference>
<dbReference type="FunFam" id="1.25.40.10:FF:000005">
    <property type="entry name" value="Clathrin heavy chain"/>
    <property type="match status" value="1"/>
</dbReference>
<dbReference type="GO" id="GO:0030130">
    <property type="term" value="C:clathrin coat of trans-Golgi network vesicle"/>
    <property type="evidence" value="ECO:0007669"/>
    <property type="project" value="InterPro"/>
</dbReference>
<dbReference type="SUPFAM" id="SSF48371">
    <property type="entry name" value="ARM repeat"/>
    <property type="match status" value="6"/>
</dbReference>
<dbReference type="InterPro" id="IPR001609">
    <property type="entry name" value="Myosin_head_motor_dom-like"/>
</dbReference>
<dbReference type="GO" id="GO:0006898">
    <property type="term" value="P:receptor-mediated endocytosis"/>
    <property type="evidence" value="ECO:0007669"/>
    <property type="project" value="TreeGrafter"/>
</dbReference>
<evidence type="ECO:0000256" key="13">
    <source>
        <dbReference type="ARBA" id="ARBA00023329"/>
    </source>
</evidence>
<dbReference type="PROSITE" id="PS50096">
    <property type="entry name" value="IQ"/>
    <property type="match status" value="2"/>
</dbReference>
<dbReference type="PROSITE" id="PS50236">
    <property type="entry name" value="CHCR"/>
    <property type="match status" value="7"/>
</dbReference>
<feature type="coiled-coil region" evidence="16">
    <location>
        <begin position="2618"/>
        <end position="2673"/>
    </location>
</feature>
<evidence type="ECO:0000313" key="20">
    <source>
        <dbReference type="EMBL" id="TIB11359.1"/>
    </source>
</evidence>
<keyword evidence="5" id="KW-0677">Repeat</keyword>
<keyword evidence="16" id="KW-0175">Coiled coil</keyword>
<feature type="repeat" description="CHCR" evidence="15">
    <location>
        <begin position="1430"/>
        <end position="1573"/>
    </location>
</feature>
<evidence type="ECO:0000256" key="16">
    <source>
        <dbReference type="SAM" id="Coils"/>
    </source>
</evidence>
<feature type="domain" description="Myosin motor" evidence="19">
    <location>
        <begin position="1768"/>
        <end position="2459"/>
    </location>
</feature>
<dbReference type="Gene3D" id="1.10.10.820">
    <property type="match status" value="1"/>
</dbReference>
<sequence>MAERPIQFSEHLQLTALGINPASISFQTLTMSSDKFICVREGDGGATPKQVVIVDLNDINNVIRRPISADSAIMHPDRKLIALKAGKQLQLFNLELKQKVKSHLSNDDVVYWSWLNQSTLGLVTDSSVFHWDIDAIGENAPVKVFDRHPNLAGSQIINYRSTEDGKWMALIGIASNSNPDGFRIKGAMQLYSRDRGVSQPIEGHAAAFSELKLDGNANPSKLFAFAVRTGSGAKLHIVEIDYQSGQTPYTKKAIDVFFPAEAATDFPVAMQISKKYGIIYLITKFGFVHLYDIENGACIYMNRISGDTVFVTAEHEATDGLIGVNRKGQVLSVSIDENTVIPYILSTLNNVELAFKLASRGNLPGADDLYLAQYQNLMANQQYNDAAKIAANSPRGILRTPTTIEQFKSLPAVPGQLSPILQYFGILLEKGELNKFESLELSRPVLQQGRKQLLEKWLKENKLECSEELGDIVRLHDMTLALSIYLRANIPNKVVASFAETGQFNKILVYSQKVNYTPDYALLMQHIVRVNPDQAAEFASQIVNDEAGPKIDIERVVDVFLGQNLIQQATSFLLDALKENKPEQGHLQTRLLEINLINAPQVADAILGNAMFTHFDHPRIANLCEKAGLLQRALELYQDTNDLKRVVVHTPLLNQEWLVNYFGQLTVDQTFACLNEMLKVNIRQTLPMVVQIATKYSELLGSHKLIELFENFKTFEGLYYFLGSVVNLSEDSEVHFKYIQAATRTGQIREVERIVRESNFYNPEKVKNFLKEVKLPDQLPLIIVCDRYDYVHDLVLYLFQNGLTQFISTYVQQVNSARLPQVVGGLLDVDCDEQTIKNLLSSVYGLFDVNELVDEVEKRNRLKLILPWLEGRINAGQEDAAIYNALAKIYIDSNNNPEHFLKENNIYEPLVVGKYCEKRDPYLAFIAFAKGFCDDELIAITNENGMYKHQARYLVKRRDLDLWAQVLNDVNEHRRLLIDQISAVAIPESQNPDDVSVAVKAFMTAGLQQELVDILEKIILNPTSFSDNGSLQNLLLLTAIRSDQGRVMNYINKLHNYDFNEIAKIAIDNDLHEEAFTVYKKHEAHLEALIVLVEHIVSIDRAFDYTKKINEPPLWARLAKAQLDGLRITDAIESYIKANDPSNFVEVIEMSERAEKHEDLVRYLQMARNTAREPKIDSTLVYCLCKTDRLQDAEDFLHMTNVADVLEVGEKCFNDGLYLAAKVLFTSISNYARLATTLIYLEDNQAAVECARKAGNTQVWKQVCLACVDKEDFKLAKICGLNLIVHPEELQAIISLYESRGLFQEMLDLFEAGLGLERAHMGLFTETAIAYAKYQPESMFEHLKLYGSRLNIPKVIKSAKEGHLWRELVYLYIAYAEWDNAALNTIEHSADAWDHQQFRDVLSKVANAEIFYKALSFYQEQHPTLLTDLLTALISRIDHSRVVSMFRQSDNLPLVRAYLIAVQNLDVAAVNEAVHDLLIEEEDYQTLLDVIDQYQSFDQLGLAARLEQHELLAFRRIAAHLYKVNKKYEESINLSKSDKLYVDAIQTASTSEDVQVSEDLLTYWVDIGNKELFTAHLYLCFKLVRPDIVEELAWFNGLEDFAKPYQFELRRQTQDRIKALEKKVQEQATKSAKKEEDEDSQPIMGPGFNQTLMIGGPSGWNGANGVTPQQTGLMPQGTGMMPQGTGMMPQATGYQGGFRRPRVRCTAAAQFFLTASRWIADKAEGWIGAEVTARTEDALTFVDERGNEITKKTSDKDLPLLRNPVLLEGTDDLVNLSYLNEPAVLYSIKRRYAQHSIYTYSGIVLIAVNPFAKLSVYGPAIMQAYSTRRRGELEPHIYAIAQDAHASMTRDNKNQTMVVSGESGAGKTVSARHIMQYLAFLGQDGPGGASSGTDASILATNPVMEAFGNAKTIRNNNSSRFGRYLKILFDNQCNIIGAQTSIYLLERSRLIFQPEGERNYHIFHQLCAGVPPKERAELRLGASSDFHYLNQGGSALIPGVDDAAEFEITQKALSTLGIGVEKQWNIFKLLAALLHLGNVKIGQTRTDATLSEEDEAFQIATEFLGISLSDFKKWTVKKQIITRGESIVSSLNAAQASVVRDSVAKYIYACLFDWLVAVLNEALYKKEDSSRFNSFIGVLDIYGFEHFKRNSFEQFCINYANEKLQQEFNAHVFKLEQDEYIKEEIHWEFISFSDNRPTIDMIEGKLGILSLLDEESRMPSGTDQNFLEKLHTQLTKPEYKDIYKKPRFGNTAFTVAHYAHDVAYEAEGFLEKNRDTVPDEHLQLLGSSSNEFLREVIEIAVASNAAATPPTSTAANNVAVGRRQNLKKPTLGSIFKSSLISLMETINDTNAHYIRCIKPNEHKKAWDIDSQQVLSQLRACGVLETIKISSAGYPTRWSYAEFTDRYYPLVSSDHWMGDMKGLCLQILQDNIKDEDKYQIGLSKIFFRAGMLAYLEKLRADRLNALVTLIQKNILRFLHVKYYKKIRNATLTIQTWWRRALAIRYVEKLRRDTIIFRLQSAGRRKLAVGKFQAARKIVILSQAHIRGMQARVGFVDFKYRSSALTLQRVARGVIVRREHDKSLRGIIHLQACYRRRLARKEFKQLKSEARSVAHIQEVSYKLENKVVELTQNLQKTREEKKDLTRRCNQLEKQLGNMQNRHEDSDQRLKEMMNELAKPTVGLSDFNELELFKRDLQTQVSTLKIDVQERDKQIRQHKDELTHQAQEIDSKSAQAAESAARAADETIVNQLKTEIVSLKDQLHRANTLNALEHGSAKSKQITAPTFSMHLGKSNENVAALVNGANSPTVEGNPSDALEALGLPPNKRRQRRHSANGAFLEQNGEGRDSSDEALSAGKRNEATPRAVSVAYPSAETANKLKGLNGRAYFPEVLDDPSEEMIKLLEDEQSIDEDILVTMIHELKVPLPSLQNPPSAKEVLFPAHIMSLVTNEMWKYCLIMESERLLANVMQTIQQHVMSFQGEDAIVPGLFWLSNVHEVWSFVCVTEDDMLQGIVPGGDDPDRPLDWPAYEQLITVVKHDLESLEYNIYFAFMEETKKKLRKMIVPALIESQSLPGFITSDTGGRLFNRLLQGNSHPAFSMDDILNLLNKVWKCLKSYRLDEPVVLQVMTELLRLIGNVGFNDLLMRRNFNSWKRAMQIQYNLTRLEEWCKSHDLPEGCLHLEYMMQATKLLQLKKATTQDMEIIFDVCWILSPSQLHKLITGYMIADYESPLSPHVLQTVSARLSSDRNDHLLLAEEEGSNFELPQPRQVIGLDLYIPGTVSVPHLRRIAGLAA</sequence>
<evidence type="ECO:0000256" key="6">
    <source>
        <dbReference type="ARBA" id="ARBA00022741"/>
    </source>
</evidence>
<dbReference type="PANTHER" id="PTHR10292">
    <property type="entry name" value="CLATHRIN HEAVY CHAIN RELATED"/>
    <property type="match status" value="1"/>
</dbReference>
<dbReference type="Pfam" id="PF01394">
    <property type="entry name" value="Clathrin_propel"/>
    <property type="match status" value="2"/>
</dbReference>
<evidence type="ECO:0000256" key="8">
    <source>
        <dbReference type="ARBA" id="ARBA00023123"/>
    </source>
</evidence>
<protein>
    <recommendedName>
        <fullName evidence="22">Clathrin heavy chain</fullName>
    </recommendedName>
</protein>
<dbReference type="Pfam" id="PF01843">
    <property type="entry name" value="DIL"/>
    <property type="match status" value="1"/>
</dbReference>
<dbReference type="InterPro" id="IPR015348">
    <property type="entry name" value="Clathrin_H-chain_linker_core"/>
</dbReference>
<dbReference type="GO" id="GO:0005524">
    <property type="term" value="F:ATP binding"/>
    <property type="evidence" value="ECO:0007669"/>
    <property type="project" value="UniProtKB-UniRule"/>
</dbReference>
<dbReference type="Pfam" id="PF00637">
    <property type="entry name" value="Clathrin"/>
    <property type="match status" value="7"/>
</dbReference>
<evidence type="ECO:0000256" key="17">
    <source>
        <dbReference type="SAM" id="MobiDB-lite"/>
    </source>
</evidence>
<reference evidence="20 21" key="1">
    <citation type="submission" date="2019-03" db="EMBL/GenBank/DDBJ databases">
        <title>Sequencing 23 genomes of Wallemia ichthyophaga.</title>
        <authorList>
            <person name="Gostincar C."/>
        </authorList>
    </citation>
    <scope>NUCLEOTIDE SEQUENCE [LARGE SCALE GENOMIC DNA]</scope>
    <source>
        <strain evidence="20 21">EXF-8621</strain>
    </source>
</reference>
<dbReference type="SMART" id="SM00242">
    <property type="entry name" value="MYSc"/>
    <property type="match status" value="1"/>
</dbReference>
<dbReference type="GO" id="GO:0030132">
    <property type="term" value="C:clathrin coat of coated pit"/>
    <property type="evidence" value="ECO:0007669"/>
    <property type="project" value="InterPro"/>
</dbReference>
<comment type="caution">
    <text evidence="20">The sequence shown here is derived from an EMBL/GenBank/DDBJ whole genome shotgun (WGS) entry which is preliminary data.</text>
</comment>
<evidence type="ECO:0000256" key="12">
    <source>
        <dbReference type="ARBA" id="ARBA00023203"/>
    </source>
</evidence>
<organism evidence="20 21">
    <name type="scientific">Wallemia ichthyophaga</name>
    <dbReference type="NCBI Taxonomy" id="245174"/>
    <lineage>
        <taxon>Eukaryota</taxon>
        <taxon>Fungi</taxon>
        <taxon>Dikarya</taxon>
        <taxon>Basidiomycota</taxon>
        <taxon>Wallemiomycotina</taxon>
        <taxon>Wallemiomycetes</taxon>
        <taxon>Wallemiales</taxon>
        <taxon>Wallemiaceae</taxon>
        <taxon>Wallemia</taxon>
    </lineage>
</organism>
<dbReference type="Pfam" id="PF00612">
    <property type="entry name" value="IQ"/>
    <property type="match status" value="2"/>
</dbReference>
<dbReference type="InterPro" id="IPR022365">
    <property type="entry name" value="Clathrin_H-chain_propeller_rpt"/>
</dbReference>
<dbReference type="InterPro" id="IPR036961">
    <property type="entry name" value="Kinesin_motor_dom_sf"/>
</dbReference>
<feature type="repeat" description="CHCR" evidence="15">
    <location>
        <begin position="1281"/>
        <end position="1427"/>
    </location>
</feature>
<dbReference type="FunFam" id="1.25.40.10:FF:000001">
    <property type="entry name" value="Clathrin heavy chain"/>
    <property type="match status" value="1"/>
</dbReference>
<keyword evidence="12 14" id="KW-0009">Actin-binding</keyword>
<feature type="domain" description="Dilute" evidence="18">
    <location>
        <begin position="2963"/>
        <end position="3243"/>
    </location>
</feature>
<dbReference type="FunFam" id="1.10.10.820:FF:000001">
    <property type="entry name" value="Myosin heavy chain"/>
    <property type="match status" value="1"/>
</dbReference>
<keyword evidence="11" id="KW-0168">Coated pit</keyword>
<evidence type="ECO:0008006" key="22">
    <source>
        <dbReference type="Google" id="ProtNLM"/>
    </source>
</evidence>
<dbReference type="GO" id="GO:0003774">
    <property type="term" value="F:cytoskeletal motor activity"/>
    <property type="evidence" value="ECO:0007669"/>
    <property type="project" value="UniProtKB-UniRule"/>
</dbReference>
<evidence type="ECO:0000256" key="1">
    <source>
        <dbReference type="ARBA" id="ARBA00004180"/>
    </source>
</evidence>
<dbReference type="SMART" id="SM00299">
    <property type="entry name" value="CLH"/>
    <property type="match status" value="7"/>
</dbReference>
<dbReference type="InterPro" id="IPR011990">
    <property type="entry name" value="TPR-like_helical_dom_sf"/>
</dbReference>
<dbReference type="SUPFAM" id="SSF50989">
    <property type="entry name" value="Clathrin heavy-chain terminal domain"/>
    <property type="match status" value="1"/>
</dbReference>
<dbReference type="GO" id="GO:0006886">
    <property type="term" value="P:intracellular protein transport"/>
    <property type="evidence" value="ECO:0007669"/>
    <property type="project" value="UniProtKB-UniRule"/>
</dbReference>
<dbReference type="Gene3D" id="1.20.58.530">
    <property type="match status" value="1"/>
</dbReference>
<dbReference type="EMBL" id="SPOF01000024">
    <property type="protein sequence ID" value="TIB11359.1"/>
    <property type="molecule type" value="Genomic_DNA"/>
</dbReference>
<dbReference type="GO" id="GO:0005829">
    <property type="term" value="C:cytosol"/>
    <property type="evidence" value="ECO:0007669"/>
    <property type="project" value="GOC"/>
</dbReference>
<dbReference type="InterPro" id="IPR016025">
    <property type="entry name" value="Clathrin_H-chain_N"/>
</dbReference>
<dbReference type="GO" id="GO:0005198">
    <property type="term" value="F:structural molecule activity"/>
    <property type="evidence" value="ECO:0007669"/>
    <property type="project" value="InterPro"/>
</dbReference>
<evidence type="ECO:0000259" key="18">
    <source>
        <dbReference type="PROSITE" id="PS51126"/>
    </source>
</evidence>
<evidence type="ECO:0000256" key="14">
    <source>
        <dbReference type="PROSITE-ProRule" id="PRU00782"/>
    </source>
</evidence>
<dbReference type="PANTHER" id="PTHR10292:SF1">
    <property type="entry name" value="CLATHRIN HEAVY CHAIN"/>
    <property type="match status" value="1"/>
</dbReference>
<dbReference type="SMART" id="SM00015">
    <property type="entry name" value="IQ"/>
    <property type="match status" value="5"/>
</dbReference>
<evidence type="ECO:0000256" key="9">
    <source>
        <dbReference type="ARBA" id="ARBA00023136"/>
    </source>
</evidence>
<dbReference type="GO" id="GO:0003779">
    <property type="term" value="F:actin binding"/>
    <property type="evidence" value="ECO:0007669"/>
    <property type="project" value="UniProtKB-KW"/>
</dbReference>
<accession>A0A4T0I6J3</accession>
<dbReference type="Gene3D" id="1.25.40.730">
    <property type="match status" value="1"/>
</dbReference>
<evidence type="ECO:0000256" key="2">
    <source>
        <dbReference type="ARBA" id="ARBA00004277"/>
    </source>
</evidence>
<proteinExistence type="inferred from homology"/>
<dbReference type="InterPro" id="IPR002710">
    <property type="entry name" value="Dilute_dom"/>
</dbReference>
<dbReference type="PROSITE" id="PS51126">
    <property type="entry name" value="DILUTE"/>
    <property type="match status" value="1"/>
</dbReference>
<dbReference type="CDD" id="cd01380">
    <property type="entry name" value="MYSc_Myo5"/>
    <property type="match status" value="1"/>
</dbReference>
<evidence type="ECO:0000256" key="10">
    <source>
        <dbReference type="ARBA" id="ARBA00023175"/>
    </source>
</evidence>
<name>A0A4T0I6J3_WALIC</name>